<name>A0A6S7HPG8_PARCT</name>
<proteinExistence type="predicted"/>
<dbReference type="PANTHER" id="PTHR33395:SF22">
    <property type="entry name" value="REVERSE TRANSCRIPTASE DOMAIN-CONTAINING PROTEIN"/>
    <property type="match status" value="1"/>
</dbReference>
<dbReference type="InterPro" id="IPR036691">
    <property type="entry name" value="Endo/exonu/phosph_ase_sf"/>
</dbReference>
<gene>
    <name evidence="1" type="ORF">PACLA_8A022982</name>
</gene>
<dbReference type="SUPFAM" id="SSF56219">
    <property type="entry name" value="DNase I-like"/>
    <property type="match status" value="1"/>
</dbReference>
<organism evidence="1 2">
    <name type="scientific">Paramuricea clavata</name>
    <name type="common">Red gorgonian</name>
    <name type="synonym">Violescent sea-whip</name>
    <dbReference type="NCBI Taxonomy" id="317549"/>
    <lineage>
        <taxon>Eukaryota</taxon>
        <taxon>Metazoa</taxon>
        <taxon>Cnidaria</taxon>
        <taxon>Anthozoa</taxon>
        <taxon>Octocorallia</taxon>
        <taxon>Malacalcyonacea</taxon>
        <taxon>Plexauridae</taxon>
        <taxon>Paramuricea</taxon>
    </lineage>
</organism>
<reference evidence="1" key="1">
    <citation type="submission" date="2020-04" db="EMBL/GenBank/DDBJ databases">
        <authorList>
            <person name="Alioto T."/>
            <person name="Alioto T."/>
            <person name="Gomez Garrido J."/>
        </authorList>
    </citation>
    <scope>NUCLEOTIDE SEQUENCE</scope>
    <source>
        <strain evidence="1">A484AB</strain>
    </source>
</reference>
<dbReference type="EMBL" id="CACRXK020005248">
    <property type="protein sequence ID" value="CAB4005603.1"/>
    <property type="molecule type" value="Genomic_DNA"/>
</dbReference>
<dbReference type="Gene3D" id="3.60.10.10">
    <property type="entry name" value="Endonuclease/exonuclease/phosphatase"/>
    <property type="match status" value="1"/>
</dbReference>
<evidence type="ECO:0000313" key="2">
    <source>
        <dbReference type="Proteomes" id="UP001152795"/>
    </source>
</evidence>
<accession>A0A6S7HPG8</accession>
<comment type="caution">
    <text evidence="1">The sequence shown here is derived from an EMBL/GenBank/DDBJ whole genome shotgun (WGS) entry which is preliminary data.</text>
</comment>
<sequence>MSVIKHAIITELLAGYSIFRRDRLGRTGGGVLVAVKETIHTKRCYDVERNNVEFVIVELFQENMKSILLYTFYRPPNSLLDSIQQLNSSLDDNLESACILLTGDFNLPAIDWSLDHPSPTSTGGHLEDKFFDYECGNFEQLWNALTNTTFEDMPSGNIDHHWNCWKEWFLMHVKNYIPMKVVTDTNSPPWIDGEIRLLLPKKYAALKRFQQSQTNARKQKLRTLSQSVKYLVRQKHCDYLEKVKDSFAENPKLFWRYHKSVHHHRVSNGPEIVYNGETAKTAAHKAELFNMYFCVFTSPQSSTNLEAVTRLHPLRTELQRSDIVISVDEVTDYLDTSKASGPNGIPSRPLNEFAGQIAPSLCNIFNHSLQSG</sequence>
<keyword evidence="2" id="KW-1185">Reference proteome</keyword>
<protein>
    <submittedName>
        <fullName evidence="1">Uncharacterized protein</fullName>
    </submittedName>
</protein>
<evidence type="ECO:0000313" key="1">
    <source>
        <dbReference type="EMBL" id="CAB4005603.1"/>
    </source>
</evidence>
<dbReference type="Proteomes" id="UP001152795">
    <property type="component" value="Unassembled WGS sequence"/>
</dbReference>
<dbReference type="PANTHER" id="PTHR33395">
    <property type="entry name" value="TRANSCRIPTASE, PUTATIVE-RELATED-RELATED"/>
    <property type="match status" value="1"/>
</dbReference>
<dbReference type="AlphaFoldDB" id="A0A6S7HPG8"/>